<evidence type="ECO:0000256" key="1">
    <source>
        <dbReference type="SAM" id="Phobius"/>
    </source>
</evidence>
<keyword evidence="1" id="KW-0812">Transmembrane</keyword>
<keyword evidence="1" id="KW-0472">Membrane</keyword>
<dbReference type="Proteomes" id="UP000663954">
    <property type="component" value="Chromosome"/>
</dbReference>
<sequence length="70" mass="7372">MTQLFAYLIFIVGLLVMMLGGLGLGAYWGLSNYDEANPCPEITEKGYVFGTSALIVIGLVLVACALGLEG</sequence>
<protein>
    <recommendedName>
        <fullName evidence="4">DUF3185 family protein</fullName>
    </recommendedName>
</protein>
<proteinExistence type="predicted"/>
<feature type="transmembrane region" description="Helical" evidence="1">
    <location>
        <begin position="7"/>
        <end position="28"/>
    </location>
</feature>
<dbReference type="RefSeq" id="WP_207973995.1">
    <property type="nucleotide sequence ID" value="NZ_CP071770.1"/>
</dbReference>
<accession>A0ABX7THF2</accession>
<feature type="transmembrane region" description="Helical" evidence="1">
    <location>
        <begin position="48"/>
        <end position="68"/>
    </location>
</feature>
<reference evidence="2 3" key="1">
    <citation type="journal article" date="2020" name="Front. Cell. Infect. Microbiol.">
        <title>Characterization of Three Porcine Acinetobacter towneri Strains Co-Harboring tet(X3) and bla OXA-58.</title>
        <authorList>
            <person name="Ma J."/>
            <person name="Wang J."/>
            <person name="Feng J."/>
            <person name="Liu Y."/>
            <person name="Yang B."/>
            <person name="Li R."/>
            <person name="Bai L."/>
            <person name="He T."/>
            <person name="Wang X."/>
            <person name="Yang Z."/>
        </authorList>
    </citation>
    <scope>NUCLEOTIDE SEQUENCE [LARGE SCALE GENOMIC DNA]</scope>
    <source>
        <strain evidence="2 3">GX5</strain>
    </source>
</reference>
<keyword evidence="3" id="KW-1185">Reference proteome</keyword>
<evidence type="ECO:0008006" key="4">
    <source>
        <dbReference type="Google" id="ProtNLM"/>
    </source>
</evidence>
<gene>
    <name evidence="2" type="ORF">J4G45_05890</name>
</gene>
<name>A0ABX7THF2_9GAMM</name>
<organism evidence="2 3">
    <name type="scientific">Acinetobacter towneri</name>
    <dbReference type="NCBI Taxonomy" id="202956"/>
    <lineage>
        <taxon>Bacteria</taxon>
        <taxon>Pseudomonadati</taxon>
        <taxon>Pseudomonadota</taxon>
        <taxon>Gammaproteobacteria</taxon>
        <taxon>Moraxellales</taxon>
        <taxon>Moraxellaceae</taxon>
        <taxon>Acinetobacter</taxon>
    </lineage>
</organism>
<keyword evidence="1" id="KW-1133">Transmembrane helix</keyword>
<evidence type="ECO:0000313" key="3">
    <source>
        <dbReference type="Proteomes" id="UP000663954"/>
    </source>
</evidence>
<dbReference type="EMBL" id="CP071770">
    <property type="protein sequence ID" value="QTD62683.1"/>
    <property type="molecule type" value="Genomic_DNA"/>
</dbReference>
<evidence type="ECO:0000313" key="2">
    <source>
        <dbReference type="EMBL" id="QTD62683.1"/>
    </source>
</evidence>